<keyword evidence="3" id="KW-0472">Membrane</keyword>
<evidence type="ECO:0000313" key="5">
    <source>
        <dbReference type="Proteomes" id="UP000054549"/>
    </source>
</evidence>
<evidence type="ECO:0000256" key="3">
    <source>
        <dbReference type="SAM" id="Phobius"/>
    </source>
</evidence>
<organism evidence="4 5">
    <name type="scientific">Amanita muscaria (strain Koide BX008)</name>
    <dbReference type="NCBI Taxonomy" id="946122"/>
    <lineage>
        <taxon>Eukaryota</taxon>
        <taxon>Fungi</taxon>
        <taxon>Dikarya</taxon>
        <taxon>Basidiomycota</taxon>
        <taxon>Agaricomycotina</taxon>
        <taxon>Agaricomycetes</taxon>
        <taxon>Agaricomycetidae</taxon>
        <taxon>Agaricales</taxon>
        <taxon>Pluteineae</taxon>
        <taxon>Amanitaceae</taxon>
        <taxon>Amanita</taxon>
    </lineage>
</organism>
<dbReference type="GO" id="GO:0005345">
    <property type="term" value="F:purine nucleobase transmembrane transporter activity"/>
    <property type="evidence" value="ECO:0007669"/>
    <property type="project" value="TreeGrafter"/>
</dbReference>
<keyword evidence="5" id="KW-1185">Reference proteome</keyword>
<evidence type="ECO:0000256" key="2">
    <source>
        <dbReference type="ARBA" id="ARBA00022448"/>
    </source>
</evidence>
<sequence length="180" mass="20709">MMYCVRGAILIGIFLTAIISWPRSMAVTYFPYTATGDEKFNFFKQVLTFRKLEKFGNALDHDYKNGHVWYALITFLYVDILDTTGHSLFCINIFLANLCIHTFVGYWRRTLHVTRLRIEEVLSSVTEVNWNYIGDVVPAFLTLIIIPLTYKTVLLSCSSVFRTLNSTSNAQVARQRTSRG</sequence>
<reference evidence="4 5" key="1">
    <citation type="submission" date="2014-04" db="EMBL/GenBank/DDBJ databases">
        <title>Evolutionary Origins and Diversification of the Mycorrhizal Mutualists.</title>
        <authorList>
            <consortium name="DOE Joint Genome Institute"/>
            <consortium name="Mycorrhizal Genomics Consortium"/>
            <person name="Kohler A."/>
            <person name="Kuo A."/>
            <person name="Nagy L.G."/>
            <person name="Floudas D."/>
            <person name="Copeland A."/>
            <person name="Barry K.W."/>
            <person name="Cichocki N."/>
            <person name="Veneault-Fourrey C."/>
            <person name="LaButti K."/>
            <person name="Lindquist E.A."/>
            <person name="Lipzen A."/>
            <person name="Lundell T."/>
            <person name="Morin E."/>
            <person name="Murat C."/>
            <person name="Riley R."/>
            <person name="Ohm R."/>
            <person name="Sun H."/>
            <person name="Tunlid A."/>
            <person name="Henrissat B."/>
            <person name="Grigoriev I.V."/>
            <person name="Hibbett D.S."/>
            <person name="Martin F."/>
        </authorList>
    </citation>
    <scope>NUCLEOTIDE SEQUENCE [LARGE SCALE GENOMIC DNA]</scope>
    <source>
        <strain evidence="4 5">Koide BX008</strain>
    </source>
</reference>
<dbReference type="STRING" id="946122.A0A0C2SWV7"/>
<proteinExistence type="predicted"/>
<gene>
    <name evidence="4" type="ORF">M378DRAFT_312427</name>
</gene>
<evidence type="ECO:0000313" key="4">
    <source>
        <dbReference type="EMBL" id="KIL58594.1"/>
    </source>
</evidence>
<dbReference type="HOGENOM" id="CLU_1495794_0_0_1"/>
<accession>A0A0C2SWV7</accession>
<dbReference type="PANTHER" id="PTHR43337">
    <property type="entry name" value="XANTHINE/URACIL PERMEASE C887.17-RELATED"/>
    <property type="match status" value="1"/>
</dbReference>
<comment type="subcellular location">
    <subcellularLocation>
        <location evidence="1">Endomembrane system</location>
        <topology evidence="1">Multi-pass membrane protein</topology>
    </subcellularLocation>
</comment>
<keyword evidence="3" id="KW-1133">Transmembrane helix</keyword>
<dbReference type="GO" id="GO:0005886">
    <property type="term" value="C:plasma membrane"/>
    <property type="evidence" value="ECO:0007669"/>
    <property type="project" value="TreeGrafter"/>
</dbReference>
<dbReference type="GO" id="GO:0015853">
    <property type="term" value="P:adenine transport"/>
    <property type="evidence" value="ECO:0007669"/>
    <property type="project" value="TreeGrafter"/>
</dbReference>
<dbReference type="Proteomes" id="UP000054549">
    <property type="component" value="Unassembled WGS sequence"/>
</dbReference>
<protein>
    <submittedName>
        <fullName evidence="4">Uncharacterized protein</fullName>
    </submittedName>
</protein>
<dbReference type="PANTHER" id="PTHR43337:SF1">
    <property type="entry name" value="XANTHINE_URACIL PERMEASE C887.17-RELATED"/>
    <property type="match status" value="1"/>
</dbReference>
<name>A0A0C2SWV7_AMAMK</name>
<dbReference type="GO" id="GO:0012505">
    <property type="term" value="C:endomembrane system"/>
    <property type="evidence" value="ECO:0007669"/>
    <property type="project" value="UniProtKB-SubCell"/>
</dbReference>
<dbReference type="AlphaFoldDB" id="A0A0C2SWV7"/>
<dbReference type="OrthoDB" id="431212at2759"/>
<dbReference type="InterPro" id="IPR045018">
    <property type="entry name" value="Azg-like"/>
</dbReference>
<feature type="transmembrane region" description="Helical" evidence="3">
    <location>
        <begin position="86"/>
        <end position="107"/>
    </location>
</feature>
<dbReference type="GO" id="GO:0015854">
    <property type="term" value="P:guanine transport"/>
    <property type="evidence" value="ECO:0007669"/>
    <property type="project" value="TreeGrafter"/>
</dbReference>
<evidence type="ECO:0000256" key="1">
    <source>
        <dbReference type="ARBA" id="ARBA00004127"/>
    </source>
</evidence>
<dbReference type="EMBL" id="KN818334">
    <property type="protein sequence ID" value="KIL58594.1"/>
    <property type="molecule type" value="Genomic_DNA"/>
</dbReference>
<keyword evidence="3" id="KW-0812">Transmembrane</keyword>
<dbReference type="InParanoid" id="A0A0C2SWV7"/>
<keyword evidence="2" id="KW-0813">Transport</keyword>